<dbReference type="SUPFAM" id="SSF102405">
    <property type="entry name" value="MCP/YpsA-like"/>
    <property type="match status" value="1"/>
</dbReference>
<sequence>MRRHRRIIGVFGSGTEAHEEWVVPLARWIAEAGFDLLTGEGGGVMSAAAAAFVQVEG</sequence>
<dbReference type="Pfam" id="PF18306">
    <property type="entry name" value="LDcluster4"/>
    <property type="match status" value="1"/>
</dbReference>
<dbReference type="Gene3D" id="3.40.50.450">
    <property type="match status" value="1"/>
</dbReference>
<proteinExistence type="predicted"/>
<dbReference type="AlphaFoldDB" id="A0A3A8H8U9"/>
<organism evidence="1 2">
    <name type="scientific">Corallococcus terminator</name>
    <dbReference type="NCBI Taxonomy" id="2316733"/>
    <lineage>
        <taxon>Bacteria</taxon>
        <taxon>Pseudomonadati</taxon>
        <taxon>Myxococcota</taxon>
        <taxon>Myxococcia</taxon>
        <taxon>Myxococcales</taxon>
        <taxon>Cystobacterineae</taxon>
        <taxon>Myxococcaceae</taxon>
        <taxon>Corallococcus</taxon>
    </lineage>
</organism>
<dbReference type="InterPro" id="IPR041164">
    <property type="entry name" value="LDcluster4"/>
</dbReference>
<reference evidence="2" key="1">
    <citation type="submission" date="2018-09" db="EMBL/GenBank/DDBJ databases">
        <authorList>
            <person name="Livingstone P.G."/>
            <person name="Whitworth D.E."/>
        </authorList>
    </citation>
    <scope>NUCLEOTIDE SEQUENCE [LARGE SCALE GENOMIC DNA]</scope>
    <source>
        <strain evidence="2">CA054A</strain>
    </source>
</reference>
<evidence type="ECO:0000313" key="2">
    <source>
        <dbReference type="Proteomes" id="UP000268094"/>
    </source>
</evidence>
<feature type="non-terminal residue" evidence="1">
    <location>
        <position position="57"/>
    </location>
</feature>
<accession>A0A3A8H8U9</accession>
<comment type="caution">
    <text evidence="1">The sequence shown here is derived from an EMBL/GenBank/DDBJ whole genome shotgun (WGS) entry which is preliminary data.</text>
</comment>
<dbReference type="Proteomes" id="UP000268094">
    <property type="component" value="Unassembled WGS sequence"/>
</dbReference>
<name>A0A3A8H8U9_9BACT</name>
<gene>
    <name evidence="1" type="ORF">D7V88_41035</name>
</gene>
<dbReference type="EMBL" id="RAVZ01000638">
    <property type="protein sequence ID" value="RKG67577.1"/>
    <property type="molecule type" value="Genomic_DNA"/>
</dbReference>
<evidence type="ECO:0000313" key="1">
    <source>
        <dbReference type="EMBL" id="RKG67577.1"/>
    </source>
</evidence>
<protein>
    <submittedName>
        <fullName evidence="1">Molybdenum cofactor carrier protein</fullName>
    </submittedName>
</protein>
<keyword evidence="2" id="KW-1185">Reference proteome</keyword>